<name>A0A1S2XES8_CICAR</name>
<dbReference type="GO" id="GO:0008270">
    <property type="term" value="F:zinc ion binding"/>
    <property type="evidence" value="ECO:0007669"/>
    <property type="project" value="UniProtKB-KW"/>
</dbReference>
<feature type="compositionally biased region" description="Basic and acidic residues" evidence="4">
    <location>
        <begin position="1287"/>
        <end position="1305"/>
    </location>
</feature>
<feature type="region of interest" description="Disordered" evidence="4">
    <location>
        <begin position="66"/>
        <end position="86"/>
    </location>
</feature>
<feature type="region of interest" description="Disordered" evidence="4">
    <location>
        <begin position="188"/>
        <end position="221"/>
    </location>
</feature>
<evidence type="ECO:0000313" key="7">
    <source>
        <dbReference type="RefSeq" id="XP_004488239.1"/>
    </source>
</evidence>
<feature type="compositionally biased region" description="Polar residues" evidence="4">
    <location>
        <begin position="1306"/>
        <end position="1322"/>
    </location>
</feature>
<dbReference type="Gene3D" id="3.30.40.100">
    <property type="match status" value="1"/>
</dbReference>
<sequence length="1673" mass="183976">MENNTELEEGEACYYKDDDEDNIDLDSLSYIDERIQHVLGHFQKEFEGGVSAENLGSKFGGYGSFLPTYERSQPKTPQRNHSSPKSPIILHKEAVSHNRKAPSNMPPTARIGNTSHSSNSFHDLRAASVDISVKKDSRVSSNDVTGRCTLKDVTAIKTGNSTDQRTLKFRLKMNSNILQQKTAEIYSGLGLDDSPSSSMDNSPVESEGTPPVSKEKDEGSPSGIIQVMTSFLIPGGVIISPLHESLLNSVKREKVVGDNRYISSRNGHQEPCSMSTDESDSFAAEGHLKKRIVRIVKREKQVEMKHMNGTLSESDMALQTKKKLGNRTPDCKDFLSNDLKCTPLSSSICDAGETAEVTAKASNVTKKFSENGVQSRTVPVKALKEESLESISGQDFKKVEKPNAGNSFRKNVVEVKLENSQKDSSTDPKNENKCNTYTISINVECDAVKSKIDKKYETPQRVKAVSEGKNKSKRDQSPEKPEAVARKDSSGGTNNNAVVTDKGSAGIGSGSRSNKMIKTKSLKDTKVRDSSKGSLKEKNSDWKVDGFPGNSAIKTSSIINNEKPITFGAKVKERPSGNKVVNHLQARPCKTDALGSFPTAEYNPAPETIPTAAAAPQLIAENWVACDSCQQWRLLPTGVKTEQLPEKWLCSMLDWLPGMNSCHFTEDQTTKALYALYGIPFPVDQNNLQTDASDTAFGVGSADGSQFGLHHRKSSSDALLERRKKKHVFKEKMMSGVNNDILPLSNSGKISAQASGKNRSLNDVNQHPTDSKSMKMMSSKHSGRFNSMVEEKHMSEEKEKQISGGNKKHIKLKRKMDADDQLSSGTLKKSKTEHVPYAGKQLDPGTGLRKVVINARNNLPTKAIRKDTSKYDEYCLPEDSEDSLLVPVKKDVDQAQVSSGSRSLDVKSRSKSGVLINKRKLKDWPNDETEKQNISYSLHGDKQCGEEGNARKLRKENQSKVLDKEAELVTEGDDKLRKGVMRQVGGIPGSQDQMTVETEARYVDNDLQPMKRRKNVASHHAFDGIDLSRKDLGRGGQLAFAATSSSSKVSGSHKARTNFDDVKGSPVESVTSSPLRSSNLDKRILAARDVSVKDDAMKVRLSSTGSRKGADNREGTVSVKLKEDRVSYNAHHASNKLSSTDYPVKEAKDKARVQAKTYEIKSNHLIAVPVEEHGNCAKGMHREEKVNKNNQDELSGRKSDKVPSLHNMEKNRRSGSQVGTDKMKVSASENFSSKNGGMYDSEADPSYHASGPETRNDAKYHSPMSKCEIDNVSQKNALRHGSIETGKQTELRPKDFEKSVTKMDTQRCTGTRKTISQQNATQDVDEESKANHVYTESRDRKSKVISSADGEIKRETSTVPRYHKGDFANEHPVQDGNSGLTKLTRDSADSSGNVLVNCSSGSLAPGQQLTVSSPARTNASQTAVDTLDEATKLKERADHYKNSGFDFESNETYFQAGLKFLHGASLLESCHNEITKHSEMSQMQIYATAAKLFKSCAHEYESRQEMAAAALAYKCMEVAYMRVVYCKHSSTNRDRYELQSTLQVVSQGESPSSSASDVDNLNNQVAMDKATLPKVTSAHVAGNQVISVRTRPSLLRLLDFTQDINLAMEATTKCQSTFTAANAMMDETRNRDCITSIRRVIDFSFQDVDELVRLVRNATKALSGAGLGGGGRD</sequence>
<feature type="compositionally biased region" description="Basic and acidic residues" evidence="4">
    <location>
        <begin position="1363"/>
        <end position="1373"/>
    </location>
</feature>
<reference evidence="7" key="2">
    <citation type="submission" date="2025-08" db="UniProtKB">
        <authorList>
            <consortium name="RefSeq"/>
        </authorList>
    </citation>
    <scope>IDENTIFICATION</scope>
    <source>
        <tissue evidence="7">Etiolated seedlings</tissue>
    </source>
</reference>
<dbReference type="InterPro" id="IPR056406">
    <property type="entry name" value="THD_CWZF3/5/7"/>
</dbReference>
<feature type="compositionally biased region" description="Polar residues" evidence="4">
    <location>
        <begin position="70"/>
        <end position="85"/>
    </location>
</feature>
<feature type="domain" description="CW-type" evidence="5">
    <location>
        <begin position="617"/>
        <end position="670"/>
    </location>
</feature>
<dbReference type="RefSeq" id="XP_004488239.1">
    <property type="nucleotide sequence ID" value="XM_004488182.3"/>
</dbReference>
<dbReference type="InterPro" id="IPR055300">
    <property type="entry name" value="CWZF3/5/7"/>
</dbReference>
<feature type="compositionally biased region" description="Basic and acidic residues" evidence="4">
    <location>
        <begin position="1327"/>
        <end position="1339"/>
    </location>
</feature>
<accession>A0A1S2XES8</accession>
<feature type="compositionally biased region" description="Basic and acidic residues" evidence="4">
    <location>
        <begin position="1178"/>
        <end position="1212"/>
    </location>
</feature>
<dbReference type="PaxDb" id="3827-XP_004488238.1"/>
<keyword evidence="2" id="KW-0863">Zinc-finger</keyword>
<dbReference type="GeneID" id="101491171"/>
<feature type="region of interest" description="Disordered" evidence="4">
    <location>
        <begin position="1178"/>
        <end position="1261"/>
    </location>
</feature>
<feature type="compositionally biased region" description="Basic and acidic residues" evidence="4">
    <location>
        <begin position="521"/>
        <end position="542"/>
    </location>
</feature>
<feature type="compositionally biased region" description="Low complexity" evidence="4">
    <location>
        <begin position="188"/>
        <end position="207"/>
    </location>
</feature>
<feature type="compositionally biased region" description="Basic and acidic residues" evidence="4">
    <location>
        <begin position="458"/>
        <end position="489"/>
    </location>
</feature>
<feature type="region of interest" description="Disordered" evidence="4">
    <location>
        <begin position="1042"/>
        <end position="1075"/>
    </location>
</feature>
<dbReference type="OrthoDB" id="757982at2759"/>
<feature type="region of interest" description="Disordered" evidence="4">
    <location>
        <begin position="751"/>
        <end position="779"/>
    </location>
</feature>
<dbReference type="Pfam" id="PF07496">
    <property type="entry name" value="zf-CW"/>
    <property type="match status" value="1"/>
</dbReference>
<keyword evidence="1" id="KW-0479">Metal-binding</keyword>
<evidence type="ECO:0000256" key="3">
    <source>
        <dbReference type="ARBA" id="ARBA00022833"/>
    </source>
</evidence>
<dbReference type="Pfam" id="PF24756">
    <property type="entry name" value="THD_CWZF3-5-7"/>
    <property type="match status" value="1"/>
</dbReference>
<reference evidence="6" key="1">
    <citation type="journal article" date="2013" name="Nat. Biotechnol.">
        <title>Draft genome sequence of chickpea (Cicer arietinum) provides a resource for trait improvement.</title>
        <authorList>
            <person name="Varshney R.K."/>
            <person name="Song C."/>
            <person name="Saxena R.K."/>
            <person name="Azam S."/>
            <person name="Yu S."/>
            <person name="Sharpe A.G."/>
            <person name="Cannon S."/>
            <person name="Baek J."/>
            <person name="Rosen B.D."/>
            <person name="Tar'an B."/>
            <person name="Millan T."/>
            <person name="Zhang X."/>
            <person name="Ramsay L.D."/>
            <person name="Iwata A."/>
            <person name="Wang Y."/>
            <person name="Nelson W."/>
            <person name="Farmer A.D."/>
            <person name="Gaur P.M."/>
            <person name="Soderlund C."/>
            <person name="Penmetsa R.V."/>
            <person name="Xu C."/>
            <person name="Bharti A.K."/>
            <person name="He W."/>
            <person name="Winter P."/>
            <person name="Zhao S."/>
            <person name="Hane J.K."/>
            <person name="Carrasquilla-Garcia N."/>
            <person name="Condie J.A."/>
            <person name="Upadhyaya H.D."/>
            <person name="Luo M.C."/>
            <person name="Thudi M."/>
            <person name="Gowda C.L."/>
            <person name="Singh N.P."/>
            <person name="Lichtenzveig J."/>
            <person name="Gali K.K."/>
            <person name="Rubio J."/>
            <person name="Nadarajan N."/>
            <person name="Dolezel J."/>
            <person name="Bansal K.C."/>
            <person name="Xu X."/>
            <person name="Edwards D."/>
            <person name="Zhang G."/>
            <person name="Kahl G."/>
            <person name="Gil J."/>
            <person name="Singh K.B."/>
            <person name="Datta S.K."/>
            <person name="Jackson S.A."/>
            <person name="Wang J."/>
            <person name="Cook D.R."/>
        </authorList>
    </citation>
    <scope>NUCLEOTIDE SEQUENCE [LARGE SCALE GENOMIC DNA]</scope>
    <source>
        <strain evidence="6">cv. CDC Frontier</strain>
    </source>
</reference>
<dbReference type="PANTHER" id="PTHR46524:SF12">
    <property type="entry name" value="CW-TYPE DOMAIN-CONTAINING PROTEIN"/>
    <property type="match status" value="1"/>
</dbReference>
<evidence type="ECO:0000259" key="5">
    <source>
        <dbReference type="PROSITE" id="PS51050"/>
    </source>
</evidence>
<dbReference type="InterPro" id="IPR011124">
    <property type="entry name" value="Znf_CW"/>
</dbReference>
<feature type="compositionally biased region" description="Polar residues" evidence="4">
    <location>
        <begin position="262"/>
        <end position="276"/>
    </location>
</feature>
<evidence type="ECO:0000256" key="4">
    <source>
        <dbReference type="SAM" id="MobiDB-lite"/>
    </source>
</evidence>
<gene>
    <name evidence="7" type="primary">LOC101491171</name>
</gene>
<feature type="region of interest" description="Disordered" evidence="4">
    <location>
        <begin position="262"/>
        <end position="281"/>
    </location>
</feature>
<dbReference type="PANTHER" id="PTHR46524">
    <property type="entry name" value="CW-TYPE ZINC FINGER"/>
    <property type="match status" value="1"/>
</dbReference>
<dbReference type="KEGG" id="cam:101491171"/>
<feature type="compositionally biased region" description="Polar residues" evidence="4">
    <location>
        <begin position="751"/>
        <end position="768"/>
    </location>
</feature>
<proteinExistence type="predicted"/>
<evidence type="ECO:0000256" key="1">
    <source>
        <dbReference type="ARBA" id="ARBA00022723"/>
    </source>
</evidence>
<organism evidence="6 7">
    <name type="scientific">Cicer arietinum</name>
    <name type="common">Chickpea</name>
    <name type="synonym">Garbanzo</name>
    <dbReference type="NCBI Taxonomy" id="3827"/>
    <lineage>
        <taxon>Eukaryota</taxon>
        <taxon>Viridiplantae</taxon>
        <taxon>Streptophyta</taxon>
        <taxon>Embryophyta</taxon>
        <taxon>Tracheophyta</taxon>
        <taxon>Spermatophyta</taxon>
        <taxon>Magnoliopsida</taxon>
        <taxon>eudicotyledons</taxon>
        <taxon>Gunneridae</taxon>
        <taxon>Pentapetalae</taxon>
        <taxon>rosids</taxon>
        <taxon>fabids</taxon>
        <taxon>Fabales</taxon>
        <taxon>Fabaceae</taxon>
        <taxon>Papilionoideae</taxon>
        <taxon>50 kb inversion clade</taxon>
        <taxon>NPAAA clade</taxon>
        <taxon>Hologalegina</taxon>
        <taxon>IRL clade</taxon>
        <taxon>Cicereae</taxon>
        <taxon>Cicer</taxon>
    </lineage>
</organism>
<dbReference type="Proteomes" id="UP000087171">
    <property type="component" value="Chromosome Ca1"/>
</dbReference>
<dbReference type="STRING" id="3827.A0A1S2XES8"/>
<dbReference type="eggNOG" id="ENOG502QTZC">
    <property type="taxonomic scope" value="Eukaryota"/>
</dbReference>
<evidence type="ECO:0000256" key="2">
    <source>
        <dbReference type="ARBA" id="ARBA00022771"/>
    </source>
</evidence>
<feature type="region of interest" description="Disordered" evidence="4">
    <location>
        <begin position="1274"/>
        <end position="1386"/>
    </location>
</feature>
<keyword evidence="3" id="KW-0862">Zinc</keyword>
<keyword evidence="6" id="KW-1185">Reference proteome</keyword>
<feature type="region of interest" description="Disordered" evidence="4">
    <location>
        <begin position="458"/>
        <end position="542"/>
    </location>
</feature>
<protein>
    <submittedName>
        <fullName evidence="7">Uncharacterized protein LOC101491171</fullName>
    </submittedName>
</protein>
<evidence type="ECO:0000313" key="6">
    <source>
        <dbReference type="Proteomes" id="UP000087171"/>
    </source>
</evidence>
<dbReference type="PROSITE" id="PS51050">
    <property type="entry name" value="ZF_CW"/>
    <property type="match status" value="1"/>
</dbReference>